<feature type="compositionally biased region" description="Basic and acidic residues" evidence="1">
    <location>
        <begin position="38"/>
        <end position="60"/>
    </location>
</feature>
<feature type="compositionally biased region" description="Polar residues" evidence="1">
    <location>
        <begin position="468"/>
        <end position="491"/>
    </location>
</feature>
<name>M3JYP1_CANMX</name>
<organism evidence="2 3">
    <name type="scientific">Candida maltosa (strain Xu316)</name>
    <name type="common">Yeast</name>
    <dbReference type="NCBI Taxonomy" id="1245528"/>
    <lineage>
        <taxon>Eukaryota</taxon>
        <taxon>Fungi</taxon>
        <taxon>Dikarya</taxon>
        <taxon>Ascomycota</taxon>
        <taxon>Saccharomycotina</taxon>
        <taxon>Pichiomycetes</taxon>
        <taxon>Debaryomycetaceae</taxon>
        <taxon>Candida/Lodderomyces clade</taxon>
        <taxon>Candida</taxon>
    </lineage>
</organism>
<accession>M3JYP1</accession>
<dbReference type="EMBL" id="AOGT01001517">
    <property type="protein sequence ID" value="EMG47539.1"/>
    <property type="molecule type" value="Genomic_DNA"/>
</dbReference>
<evidence type="ECO:0000313" key="2">
    <source>
        <dbReference type="EMBL" id="EMG47539.1"/>
    </source>
</evidence>
<feature type="compositionally biased region" description="Polar residues" evidence="1">
    <location>
        <begin position="370"/>
        <end position="387"/>
    </location>
</feature>
<feature type="compositionally biased region" description="Low complexity" evidence="1">
    <location>
        <begin position="129"/>
        <end position="177"/>
    </location>
</feature>
<comment type="caution">
    <text evidence="2">The sequence shown here is derived from an EMBL/GenBank/DDBJ whole genome shotgun (WGS) entry which is preliminary data.</text>
</comment>
<keyword evidence="3" id="KW-1185">Reference proteome</keyword>
<dbReference type="OrthoDB" id="3357271at2759"/>
<feature type="region of interest" description="Disordered" evidence="1">
    <location>
        <begin position="1"/>
        <end position="562"/>
    </location>
</feature>
<feature type="compositionally biased region" description="Basic and acidic residues" evidence="1">
    <location>
        <begin position="1"/>
        <end position="11"/>
    </location>
</feature>
<feature type="compositionally biased region" description="Low complexity" evidence="1">
    <location>
        <begin position="106"/>
        <end position="121"/>
    </location>
</feature>
<proteinExistence type="predicted"/>
<evidence type="ECO:0000313" key="3">
    <source>
        <dbReference type="Proteomes" id="UP000011777"/>
    </source>
</evidence>
<gene>
    <name evidence="2" type="ORF">G210_2091</name>
</gene>
<feature type="compositionally biased region" description="Polar residues" evidence="1">
    <location>
        <begin position="279"/>
        <end position="298"/>
    </location>
</feature>
<dbReference type="OMA" id="PTHDYSM"/>
<sequence>MSFWDNNKDTFKSAGKSTIRGISHGTKAVSKAGYRTYKKNEANRKGTEYNDPFPKDSKEGGEEEEEGTSASYTAKPLPSKEQLQSYQAPPKRNVGVHSIPKRGEASQYSRSSSASTVKSTTPQAPTSAQPQYQQPVQQPVQPQYQQPVQQPVQPQYQQPVQQPVQQVQPQYQQQYQPPAQPPAQPPTQQQYQPPTQQQYQQPTQQQYQTQVEPQVAQQYQSQVQPQVQQPPPYQVTPPQQNASYQTGVNQPPTSFQPPPVANNGPPQLPQRSVVPPSLPSRNSTASIQSVPSNHSLEQGQKPKTPLADPASFAPPPRRVDLPPLKQRSNSSVLSTPAGGASDPMATNNLRGESPPIKKQPPPKPKKLHQEQTQPSYTLPVQTNNGVSYANPPQPPRPVEEEEYTNPPKPPRPQNNVTPPMPPRTGQTPDSIEISNKKAPPPKPLKKSSTLEGPPPSYSITKPQEEVSSELNNIFQRMNLNKQNDDTVPTEESNSKPVPKPKPKPKPEIHPKPEISPQVSDSSFNSRSSIPPYQDLTPKKSATPPPVPPARNYMRAAAPAPPN</sequence>
<dbReference type="Proteomes" id="UP000011777">
    <property type="component" value="Unassembled WGS sequence"/>
</dbReference>
<feature type="compositionally biased region" description="Low complexity" evidence="1">
    <location>
        <begin position="186"/>
        <end position="227"/>
    </location>
</feature>
<protein>
    <recommendedName>
        <fullName evidence="4">Altered inheritance of mitochondria protein 3</fullName>
    </recommendedName>
</protein>
<dbReference type="STRING" id="1245528.M3JYP1"/>
<feature type="compositionally biased region" description="Pro residues" evidence="1">
    <location>
        <begin position="406"/>
        <end position="422"/>
    </location>
</feature>
<feature type="compositionally biased region" description="Polar residues" evidence="1">
    <location>
        <begin position="241"/>
        <end position="253"/>
    </location>
</feature>
<dbReference type="AlphaFoldDB" id="M3JYP1"/>
<feature type="compositionally biased region" description="Polar residues" evidence="1">
    <location>
        <begin position="517"/>
        <end position="530"/>
    </location>
</feature>
<evidence type="ECO:0008006" key="4">
    <source>
        <dbReference type="Google" id="ProtNLM"/>
    </source>
</evidence>
<reference evidence="2 3" key="1">
    <citation type="submission" date="2013-02" db="EMBL/GenBank/DDBJ databases">
        <title>Genome sequence of Candida maltosa Xu316, a potential industrial strain for xylitol and ethanol production.</title>
        <authorList>
            <person name="Yu J."/>
            <person name="Wang Q."/>
            <person name="Geng X."/>
            <person name="Bao W."/>
            <person name="He P."/>
            <person name="Cai J."/>
        </authorList>
    </citation>
    <scope>NUCLEOTIDE SEQUENCE [LARGE SCALE GENOMIC DNA]</scope>
    <source>
        <strain evidence="3">Xu316</strain>
    </source>
</reference>
<feature type="compositionally biased region" description="Polar residues" evidence="1">
    <location>
        <begin position="424"/>
        <end position="433"/>
    </location>
</feature>
<dbReference type="HOGENOM" id="CLU_484828_0_0_1"/>
<dbReference type="eggNOG" id="ENOG502S09A">
    <property type="taxonomic scope" value="Eukaryota"/>
</dbReference>
<evidence type="ECO:0000256" key="1">
    <source>
        <dbReference type="SAM" id="MobiDB-lite"/>
    </source>
</evidence>